<dbReference type="InterPro" id="IPR023171">
    <property type="entry name" value="Na/H_antiporter_dom_sf"/>
</dbReference>
<feature type="domain" description="Thioredoxin-like fold" evidence="13">
    <location>
        <begin position="434"/>
        <end position="583"/>
    </location>
</feature>
<dbReference type="AlphaFoldDB" id="A0A5J5KVU2"/>
<evidence type="ECO:0000256" key="8">
    <source>
        <dbReference type="ARBA" id="ARBA00023053"/>
    </source>
</evidence>
<evidence type="ECO:0000256" key="4">
    <source>
        <dbReference type="ARBA" id="ARBA00022449"/>
    </source>
</evidence>
<evidence type="ECO:0000313" key="14">
    <source>
        <dbReference type="EMBL" id="KAA9393508.1"/>
    </source>
</evidence>
<evidence type="ECO:0000256" key="7">
    <source>
        <dbReference type="ARBA" id="ARBA00022989"/>
    </source>
</evidence>
<evidence type="ECO:0000256" key="3">
    <source>
        <dbReference type="ARBA" id="ARBA00022448"/>
    </source>
</evidence>
<dbReference type="GO" id="GO:0005886">
    <property type="term" value="C:plasma membrane"/>
    <property type="evidence" value="ECO:0007669"/>
    <property type="project" value="UniProtKB-SubCell"/>
</dbReference>
<feature type="transmembrane region" description="Helical" evidence="12">
    <location>
        <begin position="393"/>
        <end position="410"/>
    </location>
</feature>
<reference evidence="14 15" key="1">
    <citation type="submission" date="2019-05" db="EMBL/GenBank/DDBJ databases">
        <title>Kocuria coralli sp. nov., a novel actinobacterium isolated from coral reef seawater.</title>
        <authorList>
            <person name="Li J."/>
        </authorList>
    </citation>
    <scope>NUCLEOTIDE SEQUENCE [LARGE SCALE GENOMIC DNA]</scope>
    <source>
        <strain evidence="14 15">SCSIO 13007</strain>
    </source>
</reference>
<dbReference type="SUPFAM" id="SSF52833">
    <property type="entry name" value="Thioredoxin-like"/>
    <property type="match status" value="1"/>
</dbReference>
<dbReference type="NCBIfam" id="TIGR00773">
    <property type="entry name" value="NhaA"/>
    <property type="match status" value="1"/>
</dbReference>
<sequence length="599" mass="64421">MQRKVRLKNLLNNETYSALALAAATVAALVWANIGSSYESVWSTEFGFTTGSFTFQLPLSEWVDEGLMALFFFMVGLDVRRELTLGELRTKERAILPVVAALGGLAAPALIFLLVTWGEGYSTAWGSVISTDTAFALGMLALIGPRNAPRLKVFLLALAVVDDIGALSVIAVFYTDDLNIWALALGILGLAGVWALQKLNVWRVMPYAVLGIYTWACFYASGVHATLAGVLIALIMPVYPPRRRDVVLASRMFQLFRQAPQPDMARSVRAVVSYSVPLNQRLSAVLPPYVNYIVVPLFALANAGVALTPDALGSAFTSKLTWGVVLGLVVGKAVGITAAAACVLKLVPSSRLPGLDLPRIAGAAALSGMGFTISLLVVGLAIDDGAVADQARVGVLLASVVALLCAWVVFRAGERFRPLPPPAGMHLDREVDPETDHIRGDLQAPATLVVYAAMNLAYRHDTAEALSQVRRVMGDRVRMVLRHHTTSEAARTAALALEAAGAQGRFWEMHDELTRIRPEIDNDLVSAAAERVGLDVAKFEERINRQIDRGRVDDDNLDLEEAEAGSAPIVYINGTRFDGPLNSLAMASGVRRALDTQPA</sequence>
<dbReference type="Gene3D" id="1.20.1530.10">
    <property type="entry name" value="Na+/H+ antiporter like domain"/>
    <property type="match status" value="1"/>
</dbReference>
<feature type="transmembrane region" description="Helical" evidence="12">
    <location>
        <begin position="95"/>
        <end position="117"/>
    </location>
</feature>
<accession>A0A5J5KVU2</accession>
<evidence type="ECO:0000313" key="15">
    <source>
        <dbReference type="Proteomes" id="UP000325957"/>
    </source>
</evidence>
<feature type="transmembrane region" description="Helical" evidence="12">
    <location>
        <begin position="289"/>
        <end position="308"/>
    </location>
</feature>
<evidence type="ECO:0000256" key="11">
    <source>
        <dbReference type="ARBA" id="ARBA00023201"/>
    </source>
</evidence>
<keyword evidence="5 12" id="KW-1003">Cell membrane</keyword>
<name>A0A5J5KVU2_9MICC</name>
<comment type="caution">
    <text evidence="14">The sequence shown here is derived from an EMBL/GenBank/DDBJ whole genome shotgun (WGS) entry which is preliminary data.</text>
</comment>
<evidence type="ECO:0000256" key="2">
    <source>
        <dbReference type="ARBA" id="ARBA00007006"/>
    </source>
</evidence>
<keyword evidence="9 12" id="KW-0406">Ion transport</keyword>
<evidence type="ECO:0000256" key="9">
    <source>
        <dbReference type="ARBA" id="ARBA00023065"/>
    </source>
</evidence>
<dbReference type="Pfam" id="PF13462">
    <property type="entry name" value="Thioredoxin_4"/>
    <property type="match status" value="1"/>
</dbReference>
<comment type="function">
    <text evidence="12">Na(+)/H(+) antiporter that extrudes sodium in exchange for external protons.</text>
</comment>
<dbReference type="InterPro" id="IPR004670">
    <property type="entry name" value="NhaA"/>
</dbReference>
<feature type="transmembrane region" description="Helical" evidence="12">
    <location>
        <begin position="208"/>
        <end position="236"/>
    </location>
</feature>
<comment type="subcellular location">
    <subcellularLocation>
        <location evidence="1">Cell inner membrane</location>
        <topology evidence="1">Multi-pass membrane protein</topology>
    </subcellularLocation>
    <subcellularLocation>
        <location evidence="12">Cell membrane</location>
        <topology evidence="12">Multi-pass membrane protein</topology>
    </subcellularLocation>
</comment>
<keyword evidence="7 12" id="KW-1133">Transmembrane helix</keyword>
<gene>
    <name evidence="12 14" type="primary">nhaA</name>
    <name evidence="14" type="ORF">FCK90_12040</name>
</gene>
<feature type="transmembrane region" description="Helical" evidence="12">
    <location>
        <begin position="360"/>
        <end position="381"/>
    </location>
</feature>
<keyword evidence="11 12" id="KW-0739">Sodium transport</keyword>
<feature type="transmembrane region" description="Helical" evidence="12">
    <location>
        <begin position="320"/>
        <end position="348"/>
    </location>
</feature>
<keyword evidence="6 12" id="KW-0812">Transmembrane</keyword>
<evidence type="ECO:0000256" key="10">
    <source>
        <dbReference type="ARBA" id="ARBA00023136"/>
    </source>
</evidence>
<evidence type="ECO:0000259" key="13">
    <source>
        <dbReference type="Pfam" id="PF13462"/>
    </source>
</evidence>
<dbReference type="HAMAP" id="MF_01844">
    <property type="entry name" value="NhaA"/>
    <property type="match status" value="1"/>
</dbReference>
<dbReference type="Gene3D" id="3.40.30.10">
    <property type="entry name" value="Glutaredoxin"/>
    <property type="match status" value="1"/>
</dbReference>
<comment type="similarity">
    <text evidence="12">Belongs to the NhaA Na(+)/H(+) (TC 2.A.33) antiporter family.</text>
</comment>
<dbReference type="EMBL" id="SZWF01000018">
    <property type="protein sequence ID" value="KAA9393508.1"/>
    <property type="molecule type" value="Genomic_DNA"/>
</dbReference>
<evidence type="ECO:0000256" key="12">
    <source>
        <dbReference type="HAMAP-Rule" id="MF_01844"/>
    </source>
</evidence>
<dbReference type="GO" id="GO:0015385">
    <property type="term" value="F:sodium:proton antiporter activity"/>
    <property type="evidence" value="ECO:0007669"/>
    <property type="project" value="UniProtKB-UniRule"/>
</dbReference>
<keyword evidence="10 12" id="KW-0472">Membrane</keyword>
<keyword evidence="8 12" id="KW-0915">Sodium</keyword>
<dbReference type="InterPro" id="IPR036249">
    <property type="entry name" value="Thioredoxin-like_sf"/>
</dbReference>
<dbReference type="InterPro" id="IPR012336">
    <property type="entry name" value="Thioredoxin-like_fold"/>
</dbReference>
<dbReference type="Pfam" id="PF06965">
    <property type="entry name" value="Na_H_antiport_1"/>
    <property type="match status" value="1"/>
</dbReference>
<evidence type="ECO:0000256" key="5">
    <source>
        <dbReference type="ARBA" id="ARBA00022475"/>
    </source>
</evidence>
<evidence type="ECO:0000256" key="1">
    <source>
        <dbReference type="ARBA" id="ARBA00004429"/>
    </source>
</evidence>
<dbReference type="PANTHER" id="PTHR30341:SF0">
    <property type="entry name" value="NA(+)_H(+) ANTIPORTER NHAA"/>
    <property type="match status" value="1"/>
</dbReference>
<dbReference type="GO" id="GO:0006885">
    <property type="term" value="P:regulation of pH"/>
    <property type="evidence" value="ECO:0007669"/>
    <property type="project" value="UniProtKB-UniRule"/>
</dbReference>
<dbReference type="Proteomes" id="UP000325957">
    <property type="component" value="Unassembled WGS sequence"/>
</dbReference>
<evidence type="ECO:0000256" key="6">
    <source>
        <dbReference type="ARBA" id="ARBA00022692"/>
    </source>
</evidence>
<proteinExistence type="inferred from homology"/>
<protein>
    <recommendedName>
        <fullName evidence="12">Na(+)/H(+) antiporter NhaA</fullName>
    </recommendedName>
    <alternativeName>
        <fullName evidence="12">Sodium/proton antiporter NhaA</fullName>
    </alternativeName>
</protein>
<feature type="transmembrane region" description="Helical" evidence="12">
    <location>
        <begin position="123"/>
        <end position="142"/>
    </location>
</feature>
<feature type="transmembrane region" description="Helical" evidence="12">
    <location>
        <begin position="154"/>
        <end position="174"/>
    </location>
</feature>
<feature type="transmembrane region" description="Helical" evidence="12">
    <location>
        <begin position="180"/>
        <end position="196"/>
    </location>
</feature>
<comment type="catalytic activity">
    <reaction evidence="12">
        <text>Na(+)(in) + 2 H(+)(out) = Na(+)(out) + 2 H(+)(in)</text>
        <dbReference type="Rhea" id="RHEA:29251"/>
        <dbReference type="ChEBI" id="CHEBI:15378"/>
        <dbReference type="ChEBI" id="CHEBI:29101"/>
    </reaction>
</comment>
<keyword evidence="3 12" id="KW-0813">Transport</keyword>
<dbReference type="RefSeq" id="WP_158034542.1">
    <property type="nucleotide sequence ID" value="NZ_ML708623.1"/>
</dbReference>
<dbReference type="PANTHER" id="PTHR30341">
    <property type="entry name" value="SODIUM ION/PROTON ANTIPORTER NHAA-RELATED"/>
    <property type="match status" value="1"/>
</dbReference>
<keyword evidence="4 12" id="KW-0050">Antiport</keyword>
<keyword evidence="15" id="KW-1185">Reference proteome</keyword>
<dbReference type="OrthoDB" id="117402at2"/>
<comment type="similarity">
    <text evidence="2">In the N-terminal section; belongs to the NhaA Na(+)/H(+) (TC 2.A.33) antiporter family.</text>
</comment>
<organism evidence="14 15">
    <name type="scientific">Kocuria coralli</name>
    <dbReference type="NCBI Taxonomy" id="1461025"/>
    <lineage>
        <taxon>Bacteria</taxon>
        <taxon>Bacillati</taxon>
        <taxon>Actinomycetota</taxon>
        <taxon>Actinomycetes</taxon>
        <taxon>Micrococcales</taxon>
        <taxon>Micrococcaceae</taxon>
        <taxon>Kocuria</taxon>
    </lineage>
</organism>